<dbReference type="Proteomes" id="UP000180246">
    <property type="component" value="Unassembled WGS sequence"/>
</dbReference>
<organism evidence="3 4">
    <name type="scientific">Massilia timonae</name>
    <dbReference type="NCBI Taxonomy" id="47229"/>
    <lineage>
        <taxon>Bacteria</taxon>
        <taxon>Pseudomonadati</taxon>
        <taxon>Pseudomonadota</taxon>
        <taxon>Betaproteobacteria</taxon>
        <taxon>Burkholderiales</taxon>
        <taxon>Oxalobacteraceae</taxon>
        <taxon>Telluria group</taxon>
        <taxon>Massilia</taxon>
    </lineage>
</organism>
<evidence type="ECO:0000259" key="2">
    <source>
        <dbReference type="Pfam" id="PF04355"/>
    </source>
</evidence>
<feature type="domain" description="Outer membrane protein assembly factor BamE" evidence="2">
    <location>
        <begin position="78"/>
        <end position="145"/>
    </location>
</feature>
<dbReference type="RefSeq" id="WP_071363792.1">
    <property type="nucleotide sequence ID" value="NZ_JRYB01000001.1"/>
</dbReference>
<comment type="caution">
    <text evidence="3">The sequence shown here is derived from an EMBL/GenBank/DDBJ whole genome shotgun (WGS) entry which is preliminary data.</text>
</comment>
<reference evidence="3 4" key="1">
    <citation type="submission" date="2014-10" db="EMBL/GenBank/DDBJ databases">
        <authorList>
            <person name="Seo M.-J."/>
            <person name="Seok Y.J."/>
            <person name="Cha I.-T."/>
        </authorList>
    </citation>
    <scope>NUCLEOTIDE SEQUENCE [LARGE SCALE GENOMIC DNA]</scope>
    <source>
        <strain evidence="3 4">NEU</strain>
    </source>
</reference>
<gene>
    <name evidence="3" type="ORF">LO55_2927</name>
</gene>
<protein>
    <submittedName>
        <fullName evidence="3">SmpA / OmlA family protein</fullName>
    </submittedName>
</protein>
<proteinExistence type="predicted"/>
<evidence type="ECO:0000256" key="1">
    <source>
        <dbReference type="SAM" id="SignalP"/>
    </source>
</evidence>
<dbReference type="EMBL" id="JRYB01000001">
    <property type="protein sequence ID" value="OIJ41782.1"/>
    <property type="molecule type" value="Genomic_DNA"/>
</dbReference>
<feature type="signal peptide" evidence="1">
    <location>
        <begin position="1"/>
        <end position="19"/>
    </location>
</feature>
<dbReference type="AlphaFoldDB" id="A0A1S2NBR3"/>
<keyword evidence="1" id="KW-0732">Signal</keyword>
<sequence>MIKLTPLIAALLLTACAMRTPPNPGDTQDVIQAKLGMPTAVYADGASRTLEYATGPMGQFTWMAHLGPDGRLLSYEQVLTSEKFATIKIDQATKDQVLRTIGRPAERSHVAMKDYEVWSYRYKEAGVWNSLMHVHFDGQGVVRQMMNAPDPMYEPRDRFGF</sequence>
<dbReference type="PROSITE" id="PS51257">
    <property type="entry name" value="PROKAR_LIPOPROTEIN"/>
    <property type="match status" value="1"/>
</dbReference>
<accession>A0A1S2NBR3</accession>
<dbReference type="InterPro" id="IPR007450">
    <property type="entry name" value="BamE_dom"/>
</dbReference>
<dbReference type="GO" id="GO:0019867">
    <property type="term" value="C:outer membrane"/>
    <property type="evidence" value="ECO:0007669"/>
    <property type="project" value="InterPro"/>
</dbReference>
<evidence type="ECO:0000313" key="3">
    <source>
        <dbReference type="EMBL" id="OIJ41782.1"/>
    </source>
</evidence>
<name>A0A1S2NBR3_9BURK</name>
<dbReference type="Pfam" id="PF04355">
    <property type="entry name" value="BamE"/>
    <property type="match status" value="1"/>
</dbReference>
<feature type="chain" id="PRO_5010244263" evidence="1">
    <location>
        <begin position="20"/>
        <end position="161"/>
    </location>
</feature>
<evidence type="ECO:0000313" key="4">
    <source>
        <dbReference type="Proteomes" id="UP000180246"/>
    </source>
</evidence>